<comment type="function">
    <text evidence="1">Broad specificity carboxypetidase that releases amino acids sequentially from the C-terminus, including neutral, aromatic, polar and basic residues.</text>
</comment>
<keyword evidence="3" id="KW-1185">Reference proteome</keyword>
<gene>
    <name evidence="2" type="ORF">JOD17_002461</name>
</gene>
<reference evidence="2 3" key="1">
    <citation type="submission" date="2021-01" db="EMBL/GenBank/DDBJ databases">
        <title>Genomic Encyclopedia of Type Strains, Phase IV (KMG-IV): sequencing the most valuable type-strain genomes for metagenomic binning, comparative biology and taxonomic classification.</title>
        <authorList>
            <person name="Goeker M."/>
        </authorList>
    </citation>
    <scope>NUCLEOTIDE SEQUENCE [LARGE SCALE GENOMIC DNA]</scope>
    <source>
        <strain evidence="2 3">DSM 25540</strain>
    </source>
</reference>
<keyword evidence="1" id="KW-0482">Metalloprotease</keyword>
<dbReference type="RefSeq" id="WP_204697986.1">
    <property type="nucleotide sequence ID" value="NZ_JAFBEC010000006.1"/>
</dbReference>
<keyword evidence="1 2" id="KW-0121">Carboxypeptidase</keyword>
<keyword evidence="1" id="KW-0645">Protease</keyword>
<dbReference type="SUPFAM" id="SSF55486">
    <property type="entry name" value="Metalloproteases ('zincins'), catalytic domain"/>
    <property type="match status" value="1"/>
</dbReference>
<dbReference type="PIRSF" id="PIRSF006615">
    <property type="entry name" value="Zn_crbxpep_Taq"/>
    <property type="match status" value="1"/>
</dbReference>
<dbReference type="GO" id="GO:0004180">
    <property type="term" value="F:carboxypeptidase activity"/>
    <property type="evidence" value="ECO:0007669"/>
    <property type="project" value="UniProtKB-KW"/>
</dbReference>
<dbReference type="PANTHER" id="PTHR34217">
    <property type="entry name" value="METAL-DEPENDENT CARBOXYPEPTIDASE"/>
    <property type="match status" value="1"/>
</dbReference>
<comment type="similarity">
    <text evidence="1">Belongs to the peptidase M32 family.</text>
</comment>
<keyword evidence="1 2" id="KW-0378">Hydrolase</keyword>
<comment type="catalytic activity">
    <reaction evidence="1">
        <text>Release of a C-terminal amino acid with broad specificity, except for -Pro.</text>
        <dbReference type="EC" id="3.4.17.19"/>
    </reaction>
</comment>
<evidence type="ECO:0000313" key="2">
    <source>
        <dbReference type="EMBL" id="MBM7633367.1"/>
    </source>
</evidence>
<dbReference type="Pfam" id="PF02074">
    <property type="entry name" value="Peptidase_M32"/>
    <property type="match status" value="1"/>
</dbReference>
<proteinExistence type="inferred from homology"/>
<dbReference type="Gene3D" id="1.10.1370.30">
    <property type="match status" value="1"/>
</dbReference>
<accession>A0ABS2PD47</accession>
<evidence type="ECO:0000313" key="3">
    <source>
        <dbReference type="Proteomes" id="UP000741863"/>
    </source>
</evidence>
<dbReference type="PROSITE" id="PS52034">
    <property type="entry name" value="PEPTIDASE_M32"/>
    <property type="match status" value="1"/>
</dbReference>
<sequence>MTATKMEHQQLLNLVSELMTLEHSASLLKWDHYTHGSKKGLHTRANVMGQLAERTHTLMTNKTNATLLQEVVIEEVPEAMRPTVLYLQKESTRLNKIPRKLYTSYEKMAAKAPALWQEARQKNDFSHFRPLFDRFVIWQMDLADELGYTSNRYDAILGLRQEGLTTAQLDQWFGRIKKELTPIVQYAKSSDKKIKTGFLYEDVDASTHQSILHNGLEQLGFDFEAGRMDTGHTSMTVAIQPDDVRVAFPFAASELRNVFPKMFSEAGEASFSQNYETLLQGETDPSTKLAHRLLFEKFIGKSDGFWQLNYADIQKRLSPTLDHVSYEQFYEAINAVDFTIVKSEASEVMQPLHLLMRYEIEKAVINGEVATKELQNIWAEKSGEHLSLLTPHDLGGILQEDNFATGSFGAPGFELLSYMNAASMYQKLSQETKSWQNEDVKSWLQNNAYNVDGPFSPQALCKQDDLSAYLKVMEERFVPLYQN</sequence>
<evidence type="ECO:0000256" key="1">
    <source>
        <dbReference type="PIRNR" id="PIRNR006615"/>
    </source>
</evidence>
<protein>
    <recommendedName>
        <fullName evidence="1">Metal-dependent carboxypeptidase</fullName>
        <ecNumber evidence="1">3.4.17.19</ecNumber>
    </recommendedName>
</protein>
<keyword evidence="1" id="KW-0479">Metal-binding</keyword>
<organism evidence="2 3">
    <name type="scientific">Geomicrobium sediminis</name>
    <dbReference type="NCBI Taxonomy" id="1347788"/>
    <lineage>
        <taxon>Bacteria</taxon>
        <taxon>Bacillati</taxon>
        <taxon>Bacillota</taxon>
        <taxon>Bacilli</taxon>
        <taxon>Bacillales</taxon>
        <taxon>Geomicrobium</taxon>
    </lineage>
</organism>
<dbReference type="EMBL" id="JAFBEC010000006">
    <property type="protein sequence ID" value="MBM7633367.1"/>
    <property type="molecule type" value="Genomic_DNA"/>
</dbReference>
<dbReference type="PRINTS" id="PR00998">
    <property type="entry name" value="CRBOXYPTASET"/>
</dbReference>
<dbReference type="InterPro" id="IPR001333">
    <property type="entry name" value="Peptidase_M32_Taq"/>
</dbReference>
<dbReference type="EC" id="3.4.17.19" evidence="1"/>
<name>A0ABS2PD47_9BACL</name>
<dbReference type="PANTHER" id="PTHR34217:SF1">
    <property type="entry name" value="CARBOXYPEPTIDASE 1"/>
    <property type="match status" value="1"/>
</dbReference>
<dbReference type="Proteomes" id="UP000741863">
    <property type="component" value="Unassembled WGS sequence"/>
</dbReference>
<comment type="caution">
    <text evidence="2">The sequence shown here is derived from an EMBL/GenBank/DDBJ whole genome shotgun (WGS) entry which is preliminary data.</text>
</comment>